<gene>
    <name evidence="1" type="ORF">CEN44_27400</name>
</gene>
<reference evidence="1 2" key="1">
    <citation type="submission" date="2017-08" db="EMBL/GenBank/DDBJ databases">
        <title>Genomes of Fischerella (Mastigocladus) sp. strains.</title>
        <authorList>
            <person name="Miller S.R."/>
        </authorList>
    </citation>
    <scope>NUCLEOTIDE SEQUENCE [LARGE SCALE GENOMIC DNA]</scope>
    <source>
        <strain evidence="1 2">CCMEE 5323</strain>
    </source>
</reference>
<organism evidence="1 2">
    <name type="scientific">Fischerella muscicola CCMEE 5323</name>
    <dbReference type="NCBI Taxonomy" id="2019572"/>
    <lineage>
        <taxon>Bacteria</taxon>
        <taxon>Bacillati</taxon>
        <taxon>Cyanobacteriota</taxon>
        <taxon>Cyanophyceae</taxon>
        <taxon>Nostocales</taxon>
        <taxon>Hapalosiphonaceae</taxon>
        <taxon>Fischerella</taxon>
    </lineage>
</organism>
<dbReference type="EMBL" id="NRQW01000676">
    <property type="protein sequence ID" value="PLZ82774.1"/>
    <property type="molecule type" value="Genomic_DNA"/>
</dbReference>
<dbReference type="Proteomes" id="UP000235036">
    <property type="component" value="Unassembled WGS sequence"/>
</dbReference>
<evidence type="ECO:0000313" key="2">
    <source>
        <dbReference type="Proteomes" id="UP000235036"/>
    </source>
</evidence>
<keyword evidence="2" id="KW-1185">Reference proteome</keyword>
<name>A0A2N6JV40_FISMU</name>
<sequence length="75" mass="8518">MFANHLSTLLELIRCHLCDFYQHTASEWGVKPLKKPQNKNQVVVTNVQAFVTTASKWVGVENYRYDKAGGRGHKG</sequence>
<dbReference type="AlphaFoldDB" id="A0A2N6JV40"/>
<feature type="non-terminal residue" evidence="1">
    <location>
        <position position="75"/>
    </location>
</feature>
<comment type="caution">
    <text evidence="1">The sequence shown here is derived from an EMBL/GenBank/DDBJ whole genome shotgun (WGS) entry which is preliminary data.</text>
</comment>
<evidence type="ECO:0000313" key="1">
    <source>
        <dbReference type="EMBL" id="PLZ82774.1"/>
    </source>
</evidence>
<protein>
    <submittedName>
        <fullName evidence="1">Uncharacterized protein</fullName>
    </submittedName>
</protein>
<proteinExistence type="predicted"/>
<accession>A0A2N6JV40</accession>